<evidence type="ECO:0000313" key="1">
    <source>
        <dbReference type="EMBL" id="AAZ58883.1"/>
    </source>
</evidence>
<name>Q46HZ5_PROMT</name>
<protein>
    <submittedName>
        <fullName evidence="1">Uncharacterized protein</fullName>
    </submittedName>
</protein>
<dbReference type="PANTHER" id="PTHR35320">
    <property type="entry name" value="ATP-DEPENDENT CLP PROTEASE ATP-BINDING SUBUNIT"/>
    <property type="match status" value="1"/>
</dbReference>
<dbReference type="PANTHER" id="PTHR35320:SF1">
    <property type="entry name" value="ATP-DEPENDENT CLP PROTEASE ATP-BINDING SUBUNIT"/>
    <property type="match status" value="1"/>
</dbReference>
<dbReference type="HOGENOM" id="CLU_090140_0_0_3"/>
<reference evidence="1 2" key="1">
    <citation type="journal article" date="2007" name="PLoS Genet.">
        <title>Patterns and implications of gene gain and loss in the evolution of Prochlorococcus.</title>
        <authorList>
            <person name="Kettler G.C."/>
            <person name="Martiny A.C."/>
            <person name="Huang K."/>
            <person name="Zucker J."/>
            <person name="Coleman M.L."/>
            <person name="Rodrigue S."/>
            <person name="Chen F."/>
            <person name="Lapidus A."/>
            <person name="Ferriera S."/>
            <person name="Johnson J."/>
            <person name="Steglich C."/>
            <person name="Church G.M."/>
            <person name="Richardson P."/>
            <person name="Chisholm S.W."/>
        </authorList>
    </citation>
    <scope>NUCLEOTIDE SEQUENCE [LARGE SCALE GENOMIC DNA]</scope>
    <source>
        <strain evidence="1 2">NATL2A</strain>
    </source>
</reference>
<dbReference type="EMBL" id="CP000095">
    <property type="protein sequence ID" value="AAZ58883.1"/>
    <property type="molecule type" value="Genomic_DNA"/>
</dbReference>
<gene>
    <name evidence="1" type="ordered locus">PMN2A_1395</name>
</gene>
<evidence type="ECO:0000313" key="2">
    <source>
        <dbReference type="Proteomes" id="UP000002535"/>
    </source>
</evidence>
<organism evidence="1 2">
    <name type="scientific">Prochlorococcus marinus (strain NATL2A)</name>
    <dbReference type="NCBI Taxonomy" id="59920"/>
    <lineage>
        <taxon>Bacteria</taxon>
        <taxon>Bacillati</taxon>
        <taxon>Cyanobacteriota</taxon>
        <taxon>Cyanophyceae</taxon>
        <taxon>Synechococcales</taxon>
        <taxon>Prochlorococcaceae</taxon>
        <taxon>Prochlorococcus</taxon>
    </lineage>
</organism>
<dbReference type="KEGG" id="pmn:PMN2A_1395"/>
<dbReference type="STRING" id="59920.PMN2A_1395"/>
<accession>Q46HZ5</accession>
<proteinExistence type="predicted"/>
<dbReference type="AlphaFoldDB" id="Q46HZ5"/>
<dbReference type="Proteomes" id="UP000002535">
    <property type="component" value="Chromosome"/>
</dbReference>
<keyword evidence="2" id="KW-1185">Reference proteome</keyword>
<dbReference type="PhylomeDB" id="Q46HZ5"/>
<sequence>MFDYSMQLKSLDGCRLAIGKYPSFRYNAYGGGGEAILLPNKKSNLLHISFSSKTFSIPPLTSKTTKFLSLPLPPGFKIEMYMEQLEGTIDKNSGETVLKFESKFLFSIGTILMFPKLIVKTLLTSGKVKGKFHEGEGHVLQGNGAIKLVGISIIPKTGNKILDIFLGLPNEALAELKCEIK</sequence>